<name>B3JE26_9BACT</name>
<evidence type="ECO:0000313" key="1">
    <source>
        <dbReference type="EMBL" id="EDV02728.1"/>
    </source>
</evidence>
<dbReference type="HOGENOM" id="CLU_2931464_0_0_10"/>
<comment type="caution">
    <text evidence="1">The sequence shown here is derived from an EMBL/GenBank/DDBJ whole genome shotgun (WGS) entry which is preliminary data.</text>
</comment>
<reference evidence="1 2" key="2">
    <citation type="submission" date="2008-04" db="EMBL/GenBank/DDBJ databases">
        <authorList>
            <person name="Fulton L."/>
            <person name="Clifton S."/>
            <person name="Fulton B."/>
            <person name="Xu J."/>
            <person name="Minx P."/>
            <person name="Pepin K.H."/>
            <person name="Johnson M."/>
            <person name="Thiruvilangam P."/>
            <person name="Bhonagiri V."/>
            <person name="Nash W.E."/>
            <person name="Mardis E.R."/>
            <person name="Wilson R.K."/>
        </authorList>
    </citation>
    <scope>NUCLEOTIDE SEQUENCE [LARGE SCALE GENOMIC DNA]</scope>
    <source>
        <strain evidence="1 2">DSM 17136</strain>
    </source>
</reference>
<dbReference type="EMBL" id="ABIY02000016">
    <property type="protein sequence ID" value="EDV02728.1"/>
    <property type="molecule type" value="Genomic_DNA"/>
</dbReference>
<evidence type="ECO:0000313" key="2">
    <source>
        <dbReference type="Proteomes" id="UP000003146"/>
    </source>
</evidence>
<accession>B3JE26</accession>
<protein>
    <submittedName>
        <fullName evidence="1">Uncharacterized protein</fullName>
    </submittedName>
</protein>
<dbReference type="STRING" id="470145.BACCOP_00115"/>
<dbReference type="Proteomes" id="UP000003146">
    <property type="component" value="Unassembled WGS sequence"/>
</dbReference>
<proteinExistence type="predicted"/>
<sequence>MLPRKGETIQTGRFVYSFADRNDEATRQINEHGRKQTFEKAGPHGRTDTQLRWRTDIHTY</sequence>
<reference evidence="1 2" key="1">
    <citation type="submission" date="2008-04" db="EMBL/GenBank/DDBJ databases">
        <title>Draft genome sequence of Bacteroides coprocola (DSM 17136).</title>
        <authorList>
            <person name="Sudarsanam P."/>
            <person name="Ley R."/>
            <person name="Guruge J."/>
            <person name="Turnbaugh P.J."/>
            <person name="Mahowald M."/>
            <person name="Liep D."/>
            <person name="Gordon J."/>
        </authorList>
    </citation>
    <scope>NUCLEOTIDE SEQUENCE [LARGE SCALE GENOMIC DNA]</scope>
    <source>
        <strain evidence="1 2">DSM 17136</strain>
    </source>
</reference>
<organism evidence="1 2">
    <name type="scientific">Phocaeicola coprocola DSM 17136</name>
    <dbReference type="NCBI Taxonomy" id="470145"/>
    <lineage>
        <taxon>Bacteria</taxon>
        <taxon>Pseudomonadati</taxon>
        <taxon>Bacteroidota</taxon>
        <taxon>Bacteroidia</taxon>
        <taxon>Bacteroidales</taxon>
        <taxon>Bacteroidaceae</taxon>
        <taxon>Phocaeicola</taxon>
    </lineage>
</organism>
<dbReference type="AlphaFoldDB" id="B3JE26"/>
<gene>
    <name evidence="1" type="ORF">BACCOP_00115</name>
</gene>